<name>A0A9E2SDA1_9BACT</name>
<dbReference type="Proteomes" id="UP000812270">
    <property type="component" value="Unassembled WGS sequence"/>
</dbReference>
<reference evidence="1" key="1">
    <citation type="submission" date="2021-06" db="EMBL/GenBank/DDBJ databases">
        <authorList>
            <person name="Huq M.A."/>
        </authorList>
    </citation>
    <scope>NUCLEOTIDE SEQUENCE</scope>
    <source>
        <strain evidence="1">MAH-26</strain>
    </source>
</reference>
<accession>A0A9E2SDA1</accession>
<protein>
    <recommendedName>
        <fullName evidence="3">Tetratricopeptide repeat protein</fullName>
    </recommendedName>
</protein>
<dbReference type="RefSeq" id="WP_217795123.1">
    <property type="nucleotide sequence ID" value="NZ_JAHSPG010000018.1"/>
</dbReference>
<organism evidence="1 2">
    <name type="scientific">Pinibacter aurantiacus</name>
    <dbReference type="NCBI Taxonomy" id="2851599"/>
    <lineage>
        <taxon>Bacteria</taxon>
        <taxon>Pseudomonadati</taxon>
        <taxon>Bacteroidota</taxon>
        <taxon>Chitinophagia</taxon>
        <taxon>Chitinophagales</taxon>
        <taxon>Chitinophagaceae</taxon>
        <taxon>Pinibacter</taxon>
    </lineage>
</organism>
<sequence length="294" mass="33436">MKLRLLFFIICLLIPCILFAQGKFSITLTVNDSTAFKAYHNEPIVFSISLVNKVIQQDISWNEDADAYLAQVAADYKAGLITKEEFEKETDLVTKGKRTVTSESIGSKELPWFLQLKFHVVVKDTIEQKNWKPSVLGDPGTDSVAVLDENGYYSVNYHLSPEQVSKLRAGTYKVEVELAGVSSNEVIVKIKPENIPHGKLNKRDMQLRLGNYYLERKDAKKVLYYANLILQKNPSDINGLILKGESYILQEQYKLALSAFTKAQQQYNKNNKRSPVNEPPLYLIATIAWLQKKI</sequence>
<comment type="caution">
    <text evidence="1">The sequence shown here is derived from an EMBL/GenBank/DDBJ whole genome shotgun (WGS) entry which is preliminary data.</text>
</comment>
<dbReference type="EMBL" id="JAHSPG010000018">
    <property type="protein sequence ID" value="MBV4360596.1"/>
    <property type="molecule type" value="Genomic_DNA"/>
</dbReference>
<keyword evidence="2" id="KW-1185">Reference proteome</keyword>
<dbReference type="AlphaFoldDB" id="A0A9E2SDA1"/>
<evidence type="ECO:0000313" key="2">
    <source>
        <dbReference type="Proteomes" id="UP000812270"/>
    </source>
</evidence>
<proteinExistence type="predicted"/>
<gene>
    <name evidence="1" type="ORF">KTO63_25755</name>
</gene>
<evidence type="ECO:0000313" key="1">
    <source>
        <dbReference type="EMBL" id="MBV4360596.1"/>
    </source>
</evidence>
<evidence type="ECO:0008006" key="3">
    <source>
        <dbReference type="Google" id="ProtNLM"/>
    </source>
</evidence>